<dbReference type="EMBL" id="ML737131">
    <property type="protein sequence ID" value="KAE8342988.1"/>
    <property type="molecule type" value="Genomic_DNA"/>
</dbReference>
<sequence>MKEMNGLSKQAFMLPPLSHDQHSMSHCASQRLKSMPRRAARLSPRPLLGWTQKPRLSLIHYSRPSRQECTVLRFLLAISILCTP</sequence>
<evidence type="ECO:0000313" key="2">
    <source>
        <dbReference type="EMBL" id="KAE8342988.1"/>
    </source>
</evidence>
<evidence type="ECO:0000256" key="1">
    <source>
        <dbReference type="SAM" id="MobiDB-lite"/>
    </source>
</evidence>
<reference evidence="2" key="1">
    <citation type="submission" date="2019-04" db="EMBL/GenBank/DDBJ databases">
        <title>Friends and foes A comparative genomics study of 23 Aspergillus species from section Flavi.</title>
        <authorList>
            <consortium name="DOE Joint Genome Institute"/>
            <person name="Kjaerbolling I."/>
            <person name="Vesth T."/>
            <person name="Frisvad J.C."/>
            <person name="Nybo J.L."/>
            <person name="Theobald S."/>
            <person name="Kildgaard S."/>
            <person name="Isbrandt T."/>
            <person name="Kuo A."/>
            <person name="Sato A."/>
            <person name="Lyhne E.K."/>
            <person name="Kogle M.E."/>
            <person name="Wiebenga A."/>
            <person name="Kun R.S."/>
            <person name="Lubbers R.J."/>
            <person name="Makela M.R."/>
            <person name="Barry K."/>
            <person name="Chovatia M."/>
            <person name="Clum A."/>
            <person name="Daum C."/>
            <person name="Haridas S."/>
            <person name="He G."/>
            <person name="LaButti K."/>
            <person name="Lipzen A."/>
            <person name="Mondo S."/>
            <person name="Riley R."/>
            <person name="Salamov A."/>
            <person name="Simmons B.A."/>
            <person name="Magnuson J.K."/>
            <person name="Henrissat B."/>
            <person name="Mortensen U.H."/>
            <person name="Larsen T.O."/>
            <person name="Devries R.P."/>
            <person name="Grigoriev I.V."/>
            <person name="Machida M."/>
            <person name="Baker S.E."/>
            <person name="Andersen M.R."/>
        </authorList>
    </citation>
    <scope>NUCLEOTIDE SEQUENCE</scope>
    <source>
        <strain evidence="2">CBS 117612</strain>
    </source>
</reference>
<proteinExistence type="predicted"/>
<dbReference type="Proteomes" id="UP000325558">
    <property type="component" value="Unassembled WGS sequence"/>
</dbReference>
<accession>A0A5N6YCQ9</accession>
<organism evidence="2">
    <name type="scientific">Aspergillus arachidicola</name>
    <dbReference type="NCBI Taxonomy" id="656916"/>
    <lineage>
        <taxon>Eukaryota</taxon>
        <taxon>Fungi</taxon>
        <taxon>Dikarya</taxon>
        <taxon>Ascomycota</taxon>
        <taxon>Pezizomycotina</taxon>
        <taxon>Eurotiomycetes</taxon>
        <taxon>Eurotiomycetidae</taxon>
        <taxon>Eurotiales</taxon>
        <taxon>Aspergillaceae</taxon>
        <taxon>Aspergillus</taxon>
        <taxon>Aspergillus subgen. Circumdati</taxon>
    </lineage>
</organism>
<dbReference type="AlphaFoldDB" id="A0A5N6YCQ9"/>
<gene>
    <name evidence="2" type="ORF">BDV24DRAFT_129551</name>
</gene>
<name>A0A5N6YCQ9_9EURO</name>
<protein>
    <submittedName>
        <fullName evidence="2">Uncharacterized protein</fullName>
    </submittedName>
</protein>
<feature type="region of interest" description="Disordered" evidence="1">
    <location>
        <begin position="17"/>
        <end position="38"/>
    </location>
</feature>